<comment type="caution">
    <text evidence="7">The sequence shown here is derived from an EMBL/GenBank/DDBJ whole genome shotgun (WGS) entry which is preliminary data.</text>
</comment>
<evidence type="ECO:0000313" key="7">
    <source>
        <dbReference type="EMBL" id="KAK2844986.1"/>
    </source>
</evidence>
<dbReference type="Proteomes" id="UP001187415">
    <property type="component" value="Unassembled WGS sequence"/>
</dbReference>
<protein>
    <submittedName>
        <fullName evidence="7">Uncharacterized protein</fullName>
    </submittedName>
</protein>
<keyword evidence="4 6" id="KW-1133">Transmembrane helix</keyword>
<accession>A0AA88MTN8</accession>
<dbReference type="PANTHER" id="PTHR23320">
    <property type="entry name" value="MEMBRANE-SPANNING 4-DOMAINS SUBFAMILY A MS4A -RELATED"/>
    <property type="match status" value="1"/>
</dbReference>
<comment type="similarity">
    <text evidence="2">Belongs to the MS4A family.</text>
</comment>
<feature type="transmembrane region" description="Helical" evidence="6">
    <location>
        <begin position="91"/>
        <end position="115"/>
    </location>
</feature>
<dbReference type="Pfam" id="PF04103">
    <property type="entry name" value="CD20"/>
    <property type="match status" value="1"/>
</dbReference>
<dbReference type="EMBL" id="JAUPFM010000008">
    <property type="protein sequence ID" value="KAK2844986.1"/>
    <property type="molecule type" value="Genomic_DNA"/>
</dbReference>
<feature type="transmembrane region" description="Helical" evidence="6">
    <location>
        <begin position="65"/>
        <end position="84"/>
    </location>
</feature>
<dbReference type="GO" id="GO:0016020">
    <property type="term" value="C:membrane"/>
    <property type="evidence" value="ECO:0007669"/>
    <property type="project" value="UniProtKB-SubCell"/>
</dbReference>
<organism evidence="7 8">
    <name type="scientific">Channa striata</name>
    <name type="common">Snakehead murrel</name>
    <name type="synonym">Ophicephalus striatus</name>
    <dbReference type="NCBI Taxonomy" id="64152"/>
    <lineage>
        <taxon>Eukaryota</taxon>
        <taxon>Metazoa</taxon>
        <taxon>Chordata</taxon>
        <taxon>Craniata</taxon>
        <taxon>Vertebrata</taxon>
        <taxon>Euteleostomi</taxon>
        <taxon>Actinopterygii</taxon>
        <taxon>Neopterygii</taxon>
        <taxon>Teleostei</taxon>
        <taxon>Neoteleostei</taxon>
        <taxon>Acanthomorphata</taxon>
        <taxon>Anabantaria</taxon>
        <taxon>Anabantiformes</taxon>
        <taxon>Channoidei</taxon>
        <taxon>Channidae</taxon>
        <taxon>Channa</taxon>
    </lineage>
</organism>
<evidence type="ECO:0000256" key="4">
    <source>
        <dbReference type="ARBA" id="ARBA00022989"/>
    </source>
</evidence>
<evidence type="ECO:0000256" key="6">
    <source>
        <dbReference type="SAM" id="Phobius"/>
    </source>
</evidence>
<dbReference type="PANTHER" id="PTHR23320:SF125">
    <property type="entry name" value="TRANSMEMBRANE PROTEIN 176L.1-RELATED"/>
    <property type="match status" value="1"/>
</dbReference>
<dbReference type="InterPro" id="IPR030417">
    <property type="entry name" value="MS4A"/>
</dbReference>
<feature type="transmembrane region" description="Helical" evidence="6">
    <location>
        <begin position="156"/>
        <end position="177"/>
    </location>
</feature>
<keyword evidence="3 6" id="KW-0812">Transmembrane</keyword>
<keyword evidence="5 6" id="KW-0472">Membrane</keyword>
<sequence length="209" mass="21935">MSPTLCRIRAVLCSSPVGCTVDKGLLQTSVTAALGTIEILVGLFNVALGTGRTSIRPGDLTDLRAAYWLGAVYTAAGVMAVFAGRLPSLCLVGFAVLMNIVGSIFAVVGTVLYAIDLGDASVASMCSWKPLAADNSDDKCVHVALIAQRLLTGMDIILIILAVLQLCVCISFAVLGIRAMVSRQKDEFGADVHIYQPAFKEVLTNSRGA</sequence>
<evidence type="ECO:0000256" key="3">
    <source>
        <dbReference type="ARBA" id="ARBA00022692"/>
    </source>
</evidence>
<proteinExistence type="inferred from homology"/>
<evidence type="ECO:0000256" key="2">
    <source>
        <dbReference type="ARBA" id="ARBA00009565"/>
    </source>
</evidence>
<comment type="subcellular location">
    <subcellularLocation>
        <location evidence="1">Membrane</location>
        <topology evidence="1">Multi-pass membrane protein</topology>
    </subcellularLocation>
</comment>
<evidence type="ECO:0000313" key="8">
    <source>
        <dbReference type="Proteomes" id="UP001187415"/>
    </source>
</evidence>
<dbReference type="AlphaFoldDB" id="A0AA88MTN8"/>
<keyword evidence="8" id="KW-1185">Reference proteome</keyword>
<evidence type="ECO:0000256" key="1">
    <source>
        <dbReference type="ARBA" id="ARBA00004141"/>
    </source>
</evidence>
<gene>
    <name evidence="7" type="ORF">Q5P01_011645</name>
</gene>
<name>A0AA88MTN8_CHASR</name>
<reference evidence="7" key="1">
    <citation type="submission" date="2023-07" db="EMBL/GenBank/DDBJ databases">
        <title>Chromosome-level Genome Assembly of Striped Snakehead (Channa striata).</title>
        <authorList>
            <person name="Liu H."/>
        </authorList>
    </citation>
    <scope>NUCLEOTIDE SEQUENCE</scope>
    <source>
        <strain evidence="7">Gz</strain>
        <tissue evidence="7">Muscle</tissue>
    </source>
</reference>
<evidence type="ECO:0000256" key="5">
    <source>
        <dbReference type="ARBA" id="ARBA00023136"/>
    </source>
</evidence>
<dbReference type="InterPro" id="IPR007237">
    <property type="entry name" value="CD20-like"/>
</dbReference>